<evidence type="ECO:0000313" key="1">
    <source>
        <dbReference type="EMBL" id="CAF1528666.1"/>
    </source>
</evidence>
<comment type="caution">
    <text evidence="1">The sequence shown here is derived from an EMBL/GenBank/DDBJ whole genome shotgun (WGS) entry which is preliminary data.</text>
</comment>
<organism evidence="1 2">
    <name type="scientific">Rotaria sordida</name>
    <dbReference type="NCBI Taxonomy" id="392033"/>
    <lineage>
        <taxon>Eukaryota</taxon>
        <taxon>Metazoa</taxon>
        <taxon>Spiralia</taxon>
        <taxon>Gnathifera</taxon>
        <taxon>Rotifera</taxon>
        <taxon>Eurotatoria</taxon>
        <taxon>Bdelloidea</taxon>
        <taxon>Philodinida</taxon>
        <taxon>Philodinidae</taxon>
        <taxon>Rotaria</taxon>
    </lineage>
</organism>
<sequence>VDSALNQARRLATPTLPTSIDFDIPSKYKRTTNGERYLLIRIKSLSIN</sequence>
<accession>A0A815V1U1</accession>
<name>A0A815V1U1_9BILA</name>
<dbReference type="Proteomes" id="UP000663864">
    <property type="component" value="Unassembled WGS sequence"/>
</dbReference>
<evidence type="ECO:0000313" key="2">
    <source>
        <dbReference type="Proteomes" id="UP000663864"/>
    </source>
</evidence>
<gene>
    <name evidence="1" type="ORF">ZHD862_LOCUS38660</name>
</gene>
<feature type="non-terminal residue" evidence="1">
    <location>
        <position position="1"/>
    </location>
</feature>
<dbReference type="EMBL" id="CAJNOT010010094">
    <property type="protein sequence ID" value="CAF1528666.1"/>
    <property type="molecule type" value="Genomic_DNA"/>
</dbReference>
<protein>
    <submittedName>
        <fullName evidence="1">Uncharacterized protein</fullName>
    </submittedName>
</protein>
<proteinExistence type="predicted"/>
<dbReference type="AlphaFoldDB" id="A0A815V1U1"/>
<reference evidence="1" key="1">
    <citation type="submission" date="2021-02" db="EMBL/GenBank/DDBJ databases">
        <authorList>
            <person name="Nowell W R."/>
        </authorList>
    </citation>
    <scope>NUCLEOTIDE SEQUENCE</scope>
</reference>